<dbReference type="InterPro" id="IPR017970">
    <property type="entry name" value="Homeobox_CS"/>
</dbReference>
<sequence>MLQPNSMTLTTSYLRGGCNNCCTTPNQCLCSLNKFPSHIYPFALMSSSNNTNMSNAHNDFKAYSHHHNYNNCNYYSSNEKLYELQMKSLSNPPVDTTHIHNNSSSSRSSVSSNSTNSVNSCTYSPQNNKYLRSNLNASIYSPITTATATVIPCNDILSTTRRLFHLDKFTESNQNHELYKKDEKEDAIEEDGCSFLPHPSNPQRYNNPDKAKLIPLASSNKTVNPFHQLLTSSPTMSASTPIGSFQNDSNVNLLKVLNREFIPWCYHHDQMNTTMTSTDDHIVSSMVSSNNNSNSTLLNNHFNETNWYPNMFTRNEYFDSNSTTKNVVPDMSYTQQYSLPNEFLLMNKLKTSGNTNSSLMNNSSSMITERLQHIDYSTSSERIKKFWSLNDIYNQSIDMRSPSTLETAITTKTATSTLQTVPPPPPTTTMISSMSHSPRTLVPPQWDFNSNNNHDNGKSIINIKNNDIKLTCNSSRKRSHIKESKQLILKSDKYFTEYPYQNNNSHDDDDKNHEIIDNSRIKSNSTTNDDITLKNVNTRHNDGGGGYGDPGYIDDGDDDVSHHSFVDDDDDNNDTQSPDEYLSTISRKKSQLSHHNLNNISLNKPRKERTAFTKQQICELEKEFTIHSYLTRLRRYEIAVALNLTERQVKVWFQNRRMKFKRMRSSSVSKEDSYSIPLPYDDVCSSMQQLC</sequence>
<evidence type="ECO:0000256" key="2">
    <source>
        <dbReference type="ARBA" id="ARBA00022473"/>
    </source>
</evidence>
<accession>A0AA85KBM5</accession>
<dbReference type="PANTHER" id="PTHR24328:SF7">
    <property type="entry name" value="BUTTONLESS"/>
    <property type="match status" value="1"/>
</dbReference>
<reference evidence="13" key="1">
    <citation type="submission" date="2022-06" db="EMBL/GenBank/DDBJ databases">
        <authorList>
            <person name="Berger JAMES D."/>
            <person name="Berger JAMES D."/>
        </authorList>
    </citation>
    <scope>NUCLEOTIDE SEQUENCE [LARGE SCALE GENOMIC DNA]</scope>
</reference>
<dbReference type="Pfam" id="PF00046">
    <property type="entry name" value="Homeodomain"/>
    <property type="match status" value="1"/>
</dbReference>
<feature type="domain" description="Homeobox" evidence="12">
    <location>
        <begin position="603"/>
        <end position="663"/>
    </location>
</feature>
<comment type="subcellular location">
    <subcellularLocation>
        <location evidence="1 9 10">Nucleus</location>
    </subcellularLocation>
</comment>
<name>A0AA85KBM5_TRIRE</name>
<keyword evidence="2" id="KW-0217">Developmental protein</keyword>
<dbReference type="GO" id="GO:0000981">
    <property type="term" value="F:DNA-binding transcription factor activity, RNA polymerase II-specific"/>
    <property type="evidence" value="ECO:0007669"/>
    <property type="project" value="InterPro"/>
</dbReference>
<evidence type="ECO:0000256" key="8">
    <source>
        <dbReference type="ARBA" id="ARBA00023242"/>
    </source>
</evidence>
<evidence type="ECO:0000256" key="6">
    <source>
        <dbReference type="ARBA" id="ARBA00023159"/>
    </source>
</evidence>
<keyword evidence="8 9" id="KW-0539">Nucleus</keyword>
<keyword evidence="5 9" id="KW-0371">Homeobox</keyword>
<dbReference type="InterPro" id="IPR020479">
    <property type="entry name" value="HD_metazoa"/>
</dbReference>
<dbReference type="SMART" id="SM00389">
    <property type="entry name" value="HOX"/>
    <property type="match status" value="1"/>
</dbReference>
<feature type="compositionally biased region" description="Polar residues" evidence="11">
    <location>
        <begin position="521"/>
        <end position="538"/>
    </location>
</feature>
<evidence type="ECO:0000256" key="7">
    <source>
        <dbReference type="ARBA" id="ARBA00023163"/>
    </source>
</evidence>
<keyword evidence="13" id="KW-1185">Reference proteome</keyword>
<feature type="compositionally biased region" description="Low complexity" evidence="11">
    <location>
        <begin position="101"/>
        <end position="119"/>
    </location>
</feature>
<feature type="DNA-binding region" description="Homeobox" evidence="9">
    <location>
        <begin position="605"/>
        <end position="664"/>
    </location>
</feature>
<dbReference type="AlphaFoldDB" id="A0AA85KBM5"/>
<feature type="region of interest" description="Disordered" evidence="11">
    <location>
        <begin position="92"/>
        <end position="119"/>
    </location>
</feature>
<feature type="region of interest" description="Disordered" evidence="11">
    <location>
        <begin position="518"/>
        <end position="577"/>
    </location>
</feature>
<keyword evidence="6" id="KW-0010">Activator</keyword>
<keyword evidence="4 9" id="KW-0238">DNA-binding</keyword>
<dbReference type="CDD" id="cd00086">
    <property type="entry name" value="homeodomain"/>
    <property type="match status" value="1"/>
</dbReference>
<keyword evidence="3" id="KW-0805">Transcription regulation</keyword>
<evidence type="ECO:0000256" key="9">
    <source>
        <dbReference type="PROSITE-ProRule" id="PRU00108"/>
    </source>
</evidence>
<evidence type="ECO:0000313" key="13">
    <source>
        <dbReference type="Proteomes" id="UP000050795"/>
    </source>
</evidence>
<dbReference type="InterPro" id="IPR042634">
    <property type="entry name" value="MOX-1/MOX-2"/>
</dbReference>
<evidence type="ECO:0000313" key="14">
    <source>
        <dbReference type="WBParaSite" id="TREG1_78300.1"/>
    </source>
</evidence>
<dbReference type="PANTHER" id="PTHR24328">
    <property type="entry name" value="HOMEOBOX PROTEIN MOX"/>
    <property type="match status" value="1"/>
</dbReference>
<dbReference type="PROSITE" id="PS50071">
    <property type="entry name" value="HOMEOBOX_2"/>
    <property type="match status" value="1"/>
</dbReference>
<evidence type="ECO:0000256" key="11">
    <source>
        <dbReference type="SAM" id="MobiDB-lite"/>
    </source>
</evidence>
<organism evidence="13 14">
    <name type="scientific">Trichobilharzia regenti</name>
    <name type="common">Nasal bird schistosome</name>
    <dbReference type="NCBI Taxonomy" id="157069"/>
    <lineage>
        <taxon>Eukaryota</taxon>
        <taxon>Metazoa</taxon>
        <taxon>Spiralia</taxon>
        <taxon>Lophotrochozoa</taxon>
        <taxon>Platyhelminthes</taxon>
        <taxon>Trematoda</taxon>
        <taxon>Digenea</taxon>
        <taxon>Strigeidida</taxon>
        <taxon>Schistosomatoidea</taxon>
        <taxon>Schistosomatidae</taxon>
        <taxon>Trichobilharzia</taxon>
    </lineage>
</organism>
<reference evidence="14" key="2">
    <citation type="submission" date="2023-11" db="UniProtKB">
        <authorList>
            <consortium name="WormBaseParasite"/>
        </authorList>
    </citation>
    <scope>IDENTIFICATION</scope>
</reference>
<dbReference type="PRINTS" id="PR00024">
    <property type="entry name" value="HOMEOBOX"/>
</dbReference>
<dbReference type="GO" id="GO:0000978">
    <property type="term" value="F:RNA polymerase II cis-regulatory region sequence-specific DNA binding"/>
    <property type="evidence" value="ECO:0007669"/>
    <property type="project" value="TreeGrafter"/>
</dbReference>
<dbReference type="PROSITE" id="PS00027">
    <property type="entry name" value="HOMEOBOX_1"/>
    <property type="match status" value="1"/>
</dbReference>
<dbReference type="SUPFAM" id="SSF46689">
    <property type="entry name" value="Homeodomain-like"/>
    <property type="match status" value="1"/>
</dbReference>
<evidence type="ECO:0000259" key="12">
    <source>
        <dbReference type="PROSITE" id="PS50071"/>
    </source>
</evidence>
<dbReference type="Gene3D" id="1.10.10.60">
    <property type="entry name" value="Homeodomain-like"/>
    <property type="match status" value="1"/>
</dbReference>
<dbReference type="GO" id="GO:0005634">
    <property type="term" value="C:nucleus"/>
    <property type="evidence" value="ECO:0007669"/>
    <property type="project" value="UniProtKB-SubCell"/>
</dbReference>
<protein>
    <recommendedName>
        <fullName evidence="12">Homeobox domain-containing protein</fullName>
    </recommendedName>
</protein>
<evidence type="ECO:0000256" key="4">
    <source>
        <dbReference type="ARBA" id="ARBA00023125"/>
    </source>
</evidence>
<dbReference type="InterPro" id="IPR009057">
    <property type="entry name" value="Homeodomain-like_sf"/>
</dbReference>
<dbReference type="InterPro" id="IPR001356">
    <property type="entry name" value="HD"/>
</dbReference>
<dbReference type="GO" id="GO:0045944">
    <property type="term" value="P:positive regulation of transcription by RNA polymerase II"/>
    <property type="evidence" value="ECO:0007669"/>
    <property type="project" value="InterPro"/>
</dbReference>
<dbReference type="Proteomes" id="UP000050795">
    <property type="component" value="Unassembled WGS sequence"/>
</dbReference>
<proteinExistence type="predicted"/>
<dbReference type="WBParaSite" id="TREG1_78300.1">
    <property type="protein sequence ID" value="TREG1_78300.1"/>
    <property type="gene ID" value="TREG1_78300"/>
</dbReference>
<evidence type="ECO:0000256" key="3">
    <source>
        <dbReference type="ARBA" id="ARBA00023015"/>
    </source>
</evidence>
<evidence type="ECO:0000256" key="1">
    <source>
        <dbReference type="ARBA" id="ARBA00004123"/>
    </source>
</evidence>
<evidence type="ECO:0000256" key="10">
    <source>
        <dbReference type="RuleBase" id="RU000682"/>
    </source>
</evidence>
<evidence type="ECO:0000256" key="5">
    <source>
        <dbReference type="ARBA" id="ARBA00023155"/>
    </source>
</evidence>
<keyword evidence="7" id="KW-0804">Transcription</keyword>